<proteinExistence type="predicted"/>
<reference evidence="1" key="1">
    <citation type="journal article" date="2019" name="bioRxiv">
        <title>The Genome of the Zebra Mussel, Dreissena polymorpha: A Resource for Invasive Species Research.</title>
        <authorList>
            <person name="McCartney M.A."/>
            <person name="Auch B."/>
            <person name="Kono T."/>
            <person name="Mallez S."/>
            <person name="Zhang Y."/>
            <person name="Obille A."/>
            <person name="Becker A."/>
            <person name="Abrahante J.E."/>
            <person name="Garbe J."/>
            <person name="Badalamenti J.P."/>
            <person name="Herman A."/>
            <person name="Mangelson H."/>
            <person name="Liachko I."/>
            <person name="Sullivan S."/>
            <person name="Sone E.D."/>
            <person name="Koren S."/>
            <person name="Silverstein K.A.T."/>
            <person name="Beckman K.B."/>
            <person name="Gohl D.M."/>
        </authorList>
    </citation>
    <scope>NUCLEOTIDE SEQUENCE</scope>
    <source>
        <strain evidence="1">Duluth1</strain>
        <tissue evidence="1">Whole animal</tissue>
    </source>
</reference>
<evidence type="ECO:0000313" key="1">
    <source>
        <dbReference type="EMBL" id="KAH3739602.1"/>
    </source>
</evidence>
<name>A0A9D4D7K2_DREPO</name>
<accession>A0A9D4D7K2</accession>
<comment type="caution">
    <text evidence="1">The sequence shown here is derived from an EMBL/GenBank/DDBJ whole genome shotgun (WGS) entry which is preliminary data.</text>
</comment>
<keyword evidence="2" id="KW-1185">Reference proteome</keyword>
<sequence length="54" mass="6214">MGTETDLHLTGDREKLDIQAMTQIVKLQAVRKKNPENLFMQSGVRPKCICKDRK</sequence>
<dbReference type="EMBL" id="JAIWYP010000011">
    <property type="protein sequence ID" value="KAH3739602.1"/>
    <property type="molecule type" value="Genomic_DNA"/>
</dbReference>
<dbReference type="AlphaFoldDB" id="A0A9D4D7K2"/>
<dbReference type="Proteomes" id="UP000828390">
    <property type="component" value="Unassembled WGS sequence"/>
</dbReference>
<gene>
    <name evidence="1" type="ORF">DPMN_046256</name>
</gene>
<organism evidence="1 2">
    <name type="scientific">Dreissena polymorpha</name>
    <name type="common">Zebra mussel</name>
    <name type="synonym">Mytilus polymorpha</name>
    <dbReference type="NCBI Taxonomy" id="45954"/>
    <lineage>
        <taxon>Eukaryota</taxon>
        <taxon>Metazoa</taxon>
        <taxon>Spiralia</taxon>
        <taxon>Lophotrochozoa</taxon>
        <taxon>Mollusca</taxon>
        <taxon>Bivalvia</taxon>
        <taxon>Autobranchia</taxon>
        <taxon>Heteroconchia</taxon>
        <taxon>Euheterodonta</taxon>
        <taxon>Imparidentia</taxon>
        <taxon>Neoheterodontei</taxon>
        <taxon>Myida</taxon>
        <taxon>Dreissenoidea</taxon>
        <taxon>Dreissenidae</taxon>
        <taxon>Dreissena</taxon>
    </lineage>
</organism>
<evidence type="ECO:0000313" key="2">
    <source>
        <dbReference type="Proteomes" id="UP000828390"/>
    </source>
</evidence>
<protein>
    <submittedName>
        <fullName evidence="1">Uncharacterized protein</fullName>
    </submittedName>
</protein>
<reference evidence="1" key="2">
    <citation type="submission" date="2020-11" db="EMBL/GenBank/DDBJ databases">
        <authorList>
            <person name="McCartney M.A."/>
            <person name="Auch B."/>
            <person name="Kono T."/>
            <person name="Mallez S."/>
            <person name="Becker A."/>
            <person name="Gohl D.M."/>
            <person name="Silverstein K.A.T."/>
            <person name="Koren S."/>
            <person name="Bechman K.B."/>
            <person name="Herman A."/>
            <person name="Abrahante J.E."/>
            <person name="Garbe J."/>
        </authorList>
    </citation>
    <scope>NUCLEOTIDE SEQUENCE</scope>
    <source>
        <strain evidence="1">Duluth1</strain>
        <tissue evidence="1">Whole animal</tissue>
    </source>
</reference>